<sequence>MANSIREVGKNTLGLSTGKVKEHKESWWWNDEVQTKVKTKQTCFKELLQCNNDEERSRVKQRYKEAKREAKKTVAKAKDKAYEEMYKRLHTKVGQNGIFRLAKSRENRKNDLGSIRFIKDNNCVLLVKDYDIKRVWGSYFFVLFNNGASPCRDNSVDGSSDHHTTANYCLTSRIEIEEVKMALRKMGRDKVVGPDQIPVTVRLTLGEEGVKSTTEAIHLLRRLMEKYREKNRDLHIAFIDLEKVSITYVRTTVGDTEAFPIEIGLHQGSALSPYIFALIMDDIYYTTPYGVPWYMLFADDIVLVAETKNELNSRLATWKTVLEEKGLRINIENTYWLSSNYSGNQNDANVEVGWLKWRDVTGVLCDKKVPLKLKGKFYKMAIKSALLYESECWAIKKDHVRRMEVADMRMFRWACGRTLWDMTPNSAIRMSLGVVPVSEKLREGRLRWFGHVLSELEILPMSVGRGRWPGRGRILSVLMELVILVPCSFFLIASIKLLYDYLWIPLRIQNLLNSQEIKGPRYRFIHGNNKEVTKMKNEALSKSMDLAHDIFPKVQPHLYSWINRYGKNYLYWKGVRPQLVISEPELVKEVLINNENAYPKLKLPIYVSKLLGNGIVTTEGEKWVRQRKLANYVFHGESLKNMTPAVLASVETMLENWKGEEGKEIDVFQEFRLLTSEVISRTAFGSTYLEGEKIFAMLNKLIIWDRNAFKTNIPIINKLWKSADLLESEKLAKEIQDCVMKIVKKREDEVVNGLSLEDLVGECKTFYFSGQETVNSLLSWTVFLLAIHGDWQEKARREVIQILGNQNPHPEGIAKLKTITMIINETPRLYGPTTLLAREVAREVQLGKLVLPANVNLLFPIMALHHDPHLWGDDVHMFKPERFAEGIGRATKYNAASFFPFGLGPRSCVGMTFSLTETKFALSMILQCYTFTLSPAYVHSPMSIITLRPQHGIQIILESLNKDA</sequence>
<comment type="similarity">
    <text evidence="3">Belongs to the cytochrome P450 family.</text>
</comment>
<dbReference type="EMBL" id="VEPZ02001004">
    <property type="protein sequence ID" value="KAE8703022.1"/>
    <property type="molecule type" value="Genomic_DNA"/>
</dbReference>
<dbReference type="Pfam" id="PF00067">
    <property type="entry name" value="p450"/>
    <property type="match status" value="1"/>
</dbReference>
<keyword evidence="5" id="KW-0812">Transmembrane</keyword>
<evidence type="ECO:0000256" key="3">
    <source>
        <dbReference type="ARBA" id="ARBA00010617"/>
    </source>
</evidence>
<evidence type="ECO:0000313" key="14">
    <source>
        <dbReference type="EMBL" id="KAE8703022.1"/>
    </source>
</evidence>
<feature type="binding site" description="axial binding residue" evidence="12">
    <location>
        <position position="908"/>
    </location>
    <ligand>
        <name>heme</name>
        <dbReference type="ChEBI" id="CHEBI:30413"/>
    </ligand>
    <ligandPart>
        <name>Fe</name>
        <dbReference type="ChEBI" id="CHEBI:18248"/>
    </ligandPart>
</feature>
<dbReference type="GO" id="GO:0016705">
    <property type="term" value="F:oxidoreductase activity, acting on paired donors, with incorporation or reduction of molecular oxygen"/>
    <property type="evidence" value="ECO:0007669"/>
    <property type="project" value="InterPro"/>
</dbReference>
<reference evidence="14" key="1">
    <citation type="submission" date="2019-09" db="EMBL/GenBank/DDBJ databases">
        <title>Draft genome information of white flower Hibiscus syriacus.</title>
        <authorList>
            <person name="Kim Y.-M."/>
        </authorList>
    </citation>
    <scope>NUCLEOTIDE SEQUENCE [LARGE SCALE GENOMIC DNA]</scope>
    <source>
        <strain evidence="14">YM2019G1</strain>
    </source>
</reference>
<dbReference type="GO" id="GO:0005506">
    <property type="term" value="F:iron ion binding"/>
    <property type="evidence" value="ECO:0007669"/>
    <property type="project" value="InterPro"/>
</dbReference>
<dbReference type="InterPro" id="IPR043128">
    <property type="entry name" value="Rev_trsase/Diguanyl_cyclase"/>
</dbReference>
<evidence type="ECO:0000256" key="12">
    <source>
        <dbReference type="PIRSR" id="PIRSR602401-1"/>
    </source>
</evidence>
<dbReference type="PROSITE" id="PS50878">
    <property type="entry name" value="RT_POL"/>
    <property type="match status" value="1"/>
</dbReference>
<dbReference type="SUPFAM" id="SSF56672">
    <property type="entry name" value="DNA/RNA polymerases"/>
    <property type="match status" value="1"/>
</dbReference>
<evidence type="ECO:0000256" key="7">
    <source>
        <dbReference type="ARBA" id="ARBA00022989"/>
    </source>
</evidence>
<dbReference type="Proteomes" id="UP000436088">
    <property type="component" value="Unassembled WGS sequence"/>
</dbReference>
<keyword evidence="7" id="KW-1133">Transmembrane helix</keyword>
<evidence type="ECO:0000256" key="4">
    <source>
        <dbReference type="ARBA" id="ARBA00022617"/>
    </source>
</evidence>
<evidence type="ECO:0000256" key="10">
    <source>
        <dbReference type="ARBA" id="ARBA00023033"/>
    </source>
</evidence>
<feature type="domain" description="Reverse transcriptase" evidence="13">
    <location>
        <begin position="1"/>
        <end position="453"/>
    </location>
</feature>
<comment type="subcellular location">
    <subcellularLocation>
        <location evidence="2">Membrane</location>
        <topology evidence="2">Single-pass membrane protein</topology>
    </subcellularLocation>
</comment>
<evidence type="ECO:0000256" key="11">
    <source>
        <dbReference type="ARBA" id="ARBA00023136"/>
    </source>
</evidence>
<evidence type="ECO:0000259" key="13">
    <source>
        <dbReference type="PROSITE" id="PS50878"/>
    </source>
</evidence>
<keyword evidence="8" id="KW-0560">Oxidoreductase</keyword>
<dbReference type="InterPro" id="IPR017972">
    <property type="entry name" value="Cyt_P450_CS"/>
</dbReference>
<dbReference type="PANTHER" id="PTHR24282">
    <property type="entry name" value="CYTOCHROME P450 FAMILY MEMBER"/>
    <property type="match status" value="1"/>
</dbReference>
<comment type="caution">
    <text evidence="14">The sequence shown here is derived from an EMBL/GenBank/DDBJ whole genome shotgun (WGS) entry which is preliminary data.</text>
</comment>
<keyword evidence="10" id="KW-0503">Monooxygenase</keyword>
<dbReference type="AlphaFoldDB" id="A0A6A3AJS6"/>
<dbReference type="InterPro" id="IPR036396">
    <property type="entry name" value="Cyt_P450_sf"/>
</dbReference>
<evidence type="ECO:0000256" key="6">
    <source>
        <dbReference type="ARBA" id="ARBA00022723"/>
    </source>
</evidence>
<evidence type="ECO:0000256" key="1">
    <source>
        <dbReference type="ARBA" id="ARBA00001971"/>
    </source>
</evidence>
<organism evidence="14 15">
    <name type="scientific">Hibiscus syriacus</name>
    <name type="common">Rose of Sharon</name>
    <dbReference type="NCBI Taxonomy" id="106335"/>
    <lineage>
        <taxon>Eukaryota</taxon>
        <taxon>Viridiplantae</taxon>
        <taxon>Streptophyta</taxon>
        <taxon>Embryophyta</taxon>
        <taxon>Tracheophyta</taxon>
        <taxon>Spermatophyta</taxon>
        <taxon>Magnoliopsida</taxon>
        <taxon>eudicotyledons</taxon>
        <taxon>Gunneridae</taxon>
        <taxon>Pentapetalae</taxon>
        <taxon>rosids</taxon>
        <taxon>malvids</taxon>
        <taxon>Malvales</taxon>
        <taxon>Malvaceae</taxon>
        <taxon>Malvoideae</taxon>
        <taxon>Hibiscus</taxon>
    </lineage>
</organism>
<dbReference type="InterPro" id="IPR001128">
    <property type="entry name" value="Cyt_P450"/>
</dbReference>
<dbReference type="Pfam" id="PF00078">
    <property type="entry name" value="RVT_1"/>
    <property type="match status" value="1"/>
</dbReference>
<evidence type="ECO:0000256" key="8">
    <source>
        <dbReference type="ARBA" id="ARBA00023002"/>
    </source>
</evidence>
<protein>
    <submittedName>
        <fullName evidence="14">CYP749A22 protein</fullName>
    </submittedName>
</protein>
<keyword evidence="4 12" id="KW-0349">Heme</keyword>
<evidence type="ECO:0000256" key="2">
    <source>
        <dbReference type="ARBA" id="ARBA00004167"/>
    </source>
</evidence>
<dbReference type="Gene3D" id="1.10.630.10">
    <property type="entry name" value="Cytochrome P450"/>
    <property type="match status" value="1"/>
</dbReference>
<dbReference type="GO" id="GO:0020037">
    <property type="term" value="F:heme binding"/>
    <property type="evidence" value="ECO:0007669"/>
    <property type="project" value="InterPro"/>
</dbReference>
<dbReference type="InterPro" id="IPR043502">
    <property type="entry name" value="DNA/RNA_pol_sf"/>
</dbReference>
<keyword evidence="11" id="KW-0472">Membrane</keyword>
<dbReference type="PRINTS" id="PR00463">
    <property type="entry name" value="EP450I"/>
</dbReference>
<dbReference type="GO" id="GO:0004497">
    <property type="term" value="F:monooxygenase activity"/>
    <property type="evidence" value="ECO:0007669"/>
    <property type="project" value="UniProtKB-KW"/>
</dbReference>
<evidence type="ECO:0000256" key="5">
    <source>
        <dbReference type="ARBA" id="ARBA00022692"/>
    </source>
</evidence>
<evidence type="ECO:0000313" key="15">
    <source>
        <dbReference type="Proteomes" id="UP000436088"/>
    </source>
</evidence>
<proteinExistence type="inferred from homology"/>
<dbReference type="GO" id="GO:0016020">
    <property type="term" value="C:membrane"/>
    <property type="evidence" value="ECO:0007669"/>
    <property type="project" value="UniProtKB-SubCell"/>
</dbReference>
<gene>
    <name evidence="14" type="ORF">F3Y22_tig00110478pilonHSYRG00237</name>
</gene>
<dbReference type="InterPro" id="IPR002401">
    <property type="entry name" value="Cyt_P450_E_grp-I"/>
</dbReference>
<keyword evidence="15" id="KW-1185">Reference proteome</keyword>
<dbReference type="PANTHER" id="PTHR24282:SF226">
    <property type="entry name" value="CYTOCHROME P450 CYP749A22-LIKE"/>
    <property type="match status" value="1"/>
</dbReference>
<dbReference type="InterPro" id="IPR000477">
    <property type="entry name" value="RT_dom"/>
</dbReference>
<comment type="cofactor">
    <cofactor evidence="1 12">
        <name>heme</name>
        <dbReference type="ChEBI" id="CHEBI:30413"/>
    </cofactor>
</comment>
<keyword evidence="9 12" id="KW-0408">Iron</keyword>
<dbReference type="Gene3D" id="3.30.70.270">
    <property type="match status" value="1"/>
</dbReference>
<evidence type="ECO:0000256" key="9">
    <source>
        <dbReference type="ARBA" id="ARBA00023004"/>
    </source>
</evidence>
<keyword evidence="6 12" id="KW-0479">Metal-binding</keyword>
<name>A0A6A3AJS6_HIBSY</name>
<dbReference type="PROSITE" id="PS00086">
    <property type="entry name" value="CYTOCHROME_P450"/>
    <property type="match status" value="1"/>
</dbReference>
<dbReference type="InterPro" id="IPR050665">
    <property type="entry name" value="Cytochrome_P450_Monooxygen"/>
</dbReference>
<accession>A0A6A3AJS6</accession>
<dbReference type="PRINTS" id="PR00385">
    <property type="entry name" value="P450"/>
</dbReference>
<dbReference type="SUPFAM" id="SSF48264">
    <property type="entry name" value="Cytochrome P450"/>
    <property type="match status" value="1"/>
</dbReference>